<dbReference type="PROSITE" id="PS51704">
    <property type="entry name" value="GP_PDE"/>
    <property type="match status" value="1"/>
</dbReference>
<evidence type="ECO:0000313" key="3">
    <source>
        <dbReference type="Proteomes" id="UP000252707"/>
    </source>
</evidence>
<organism evidence="2 3">
    <name type="scientific">Thioalbus denitrificans</name>
    <dbReference type="NCBI Taxonomy" id="547122"/>
    <lineage>
        <taxon>Bacteria</taxon>
        <taxon>Pseudomonadati</taxon>
        <taxon>Pseudomonadota</taxon>
        <taxon>Gammaproteobacteria</taxon>
        <taxon>Chromatiales</taxon>
        <taxon>Ectothiorhodospiraceae</taxon>
        <taxon>Thioalbus</taxon>
    </lineage>
</organism>
<accession>A0A369C9M8</accession>
<sequence length="248" mass="27039">MNRTPGFTVIAHRGASALAPENTLAAMRLAAAAGADWVEVDVQFVAGTLLAFHDTTLERTTNGRGPLTALPLAALLQLDAGDGERIPFLWEIIEALGPERGLDIELKGPGTAAAVAALVHRYVHLGWHYSRFLVSSFDHAELARLHRLAPRIPVGALVSRLPVDWGTLQRRLDARSLHIPLALVNKVLVRQAHARGLRVLVYTVDERRHLARVRAMGIDGVFSNDPGRVLGWLGGKARDELRVAGRQK</sequence>
<name>A0A369C9M8_9GAMM</name>
<dbReference type="InterPro" id="IPR030395">
    <property type="entry name" value="GP_PDE_dom"/>
</dbReference>
<dbReference type="GO" id="GO:0006629">
    <property type="term" value="P:lipid metabolic process"/>
    <property type="evidence" value="ECO:0007669"/>
    <property type="project" value="InterPro"/>
</dbReference>
<dbReference type="AlphaFoldDB" id="A0A369C9M8"/>
<gene>
    <name evidence="2" type="ORF">DFQ59_104178</name>
</gene>
<dbReference type="RefSeq" id="WP_114279724.1">
    <property type="nucleotide sequence ID" value="NZ_QPJY01000004.1"/>
</dbReference>
<dbReference type="Gene3D" id="3.20.20.190">
    <property type="entry name" value="Phosphatidylinositol (PI) phosphodiesterase"/>
    <property type="match status" value="1"/>
</dbReference>
<dbReference type="InterPro" id="IPR017946">
    <property type="entry name" value="PLC-like_Pdiesterase_TIM-brl"/>
</dbReference>
<keyword evidence="3" id="KW-1185">Reference proteome</keyword>
<evidence type="ECO:0000259" key="1">
    <source>
        <dbReference type="PROSITE" id="PS51704"/>
    </source>
</evidence>
<dbReference type="Proteomes" id="UP000252707">
    <property type="component" value="Unassembled WGS sequence"/>
</dbReference>
<feature type="domain" description="GP-PDE" evidence="1">
    <location>
        <begin position="7"/>
        <end position="233"/>
    </location>
</feature>
<protein>
    <submittedName>
        <fullName evidence="2">Glycerophosphoryl diester phosphodiesterase</fullName>
    </submittedName>
</protein>
<dbReference type="EMBL" id="QPJY01000004">
    <property type="protein sequence ID" value="RCX30742.1"/>
    <property type="molecule type" value="Genomic_DNA"/>
</dbReference>
<reference evidence="2 3" key="1">
    <citation type="submission" date="2018-07" db="EMBL/GenBank/DDBJ databases">
        <title>Genomic Encyclopedia of Type Strains, Phase IV (KMG-IV): sequencing the most valuable type-strain genomes for metagenomic binning, comparative biology and taxonomic classification.</title>
        <authorList>
            <person name="Goeker M."/>
        </authorList>
    </citation>
    <scope>NUCLEOTIDE SEQUENCE [LARGE SCALE GENOMIC DNA]</scope>
    <source>
        <strain evidence="2 3">DSM 26407</strain>
    </source>
</reference>
<dbReference type="OrthoDB" id="9795622at2"/>
<evidence type="ECO:0000313" key="2">
    <source>
        <dbReference type="EMBL" id="RCX30742.1"/>
    </source>
</evidence>
<dbReference type="Pfam" id="PF03009">
    <property type="entry name" value="GDPD"/>
    <property type="match status" value="1"/>
</dbReference>
<comment type="caution">
    <text evidence="2">The sequence shown here is derived from an EMBL/GenBank/DDBJ whole genome shotgun (WGS) entry which is preliminary data.</text>
</comment>
<dbReference type="PANTHER" id="PTHR46211">
    <property type="entry name" value="GLYCEROPHOSPHORYL DIESTER PHOSPHODIESTERASE"/>
    <property type="match status" value="1"/>
</dbReference>
<dbReference type="GO" id="GO:0008081">
    <property type="term" value="F:phosphoric diester hydrolase activity"/>
    <property type="evidence" value="ECO:0007669"/>
    <property type="project" value="InterPro"/>
</dbReference>
<dbReference type="PANTHER" id="PTHR46211:SF1">
    <property type="entry name" value="GLYCEROPHOSPHODIESTER PHOSPHODIESTERASE, CYTOPLASMIC"/>
    <property type="match status" value="1"/>
</dbReference>
<proteinExistence type="predicted"/>
<dbReference type="SUPFAM" id="SSF51695">
    <property type="entry name" value="PLC-like phosphodiesterases"/>
    <property type="match status" value="1"/>
</dbReference>